<reference evidence="3" key="1">
    <citation type="journal article" date="2020" name="Stud. Mycol.">
        <title>101 Dothideomycetes genomes: a test case for predicting lifestyles and emergence of pathogens.</title>
        <authorList>
            <person name="Haridas S."/>
            <person name="Albert R."/>
            <person name="Binder M."/>
            <person name="Bloem J."/>
            <person name="Labutti K."/>
            <person name="Salamov A."/>
            <person name="Andreopoulos B."/>
            <person name="Baker S."/>
            <person name="Barry K."/>
            <person name="Bills G."/>
            <person name="Bluhm B."/>
            <person name="Cannon C."/>
            <person name="Castanera R."/>
            <person name="Culley D."/>
            <person name="Daum C."/>
            <person name="Ezra D."/>
            <person name="Gonzalez J."/>
            <person name="Henrissat B."/>
            <person name="Kuo A."/>
            <person name="Liang C."/>
            <person name="Lipzen A."/>
            <person name="Lutzoni F."/>
            <person name="Magnuson J."/>
            <person name="Mondo S."/>
            <person name="Nolan M."/>
            <person name="Ohm R."/>
            <person name="Pangilinan J."/>
            <person name="Park H.-J."/>
            <person name="Ramirez L."/>
            <person name="Alfaro M."/>
            <person name="Sun H."/>
            <person name="Tritt A."/>
            <person name="Yoshinaga Y."/>
            <person name="Zwiers L.-H."/>
            <person name="Turgeon B."/>
            <person name="Goodwin S."/>
            <person name="Spatafora J."/>
            <person name="Crous P."/>
            <person name="Grigoriev I."/>
        </authorList>
    </citation>
    <scope>NUCLEOTIDE SEQUENCE</scope>
    <source>
        <strain evidence="3">CBS 130266</strain>
    </source>
</reference>
<keyword evidence="2" id="KW-1133">Transmembrane helix</keyword>
<evidence type="ECO:0000256" key="2">
    <source>
        <dbReference type="SAM" id="Phobius"/>
    </source>
</evidence>
<feature type="transmembrane region" description="Helical" evidence="2">
    <location>
        <begin position="35"/>
        <end position="59"/>
    </location>
</feature>
<comment type="caution">
    <text evidence="3">The sequence shown here is derived from an EMBL/GenBank/DDBJ whole genome shotgun (WGS) entry which is preliminary data.</text>
</comment>
<evidence type="ECO:0000256" key="1">
    <source>
        <dbReference type="SAM" id="MobiDB-lite"/>
    </source>
</evidence>
<feature type="region of interest" description="Disordered" evidence="1">
    <location>
        <begin position="64"/>
        <end position="104"/>
    </location>
</feature>
<evidence type="ECO:0000313" key="4">
    <source>
        <dbReference type="Proteomes" id="UP000800235"/>
    </source>
</evidence>
<dbReference type="Proteomes" id="UP000800235">
    <property type="component" value="Unassembled WGS sequence"/>
</dbReference>
<protein>
    <recommendedName>
        <fullName evidence="5">Transmembrane protein</fullName>
    </recommendedName>
</protein>
<evidence type="ECO:0008006" key="5">
    <source>
        <dbReference type="Google" id="ProtNLM"/>
    </source>
</evidence>
<dbReference type="EMBL" id="MU007040">
    <property type="protein sequence ID" value="KAF2430203.1"/>
    <property type="molecule type" value="Genomic_DNA"/>
</dbReference>
<keyword evidence="2" id="KW-0812">Transmembrane</keyword>
<proteinExistence type="predicted"/>
<accession>A0A9P4NRQ4</accession>
<name>A0A9P4NRQ4_9PEZI</name>
<evidence type="ECO:0000313" key="3">
    <source>
        <dbReference type="EMBL" id="KAF2430203.1"/>
    </source>
</evidence>
<feature type="region of interest" description="Disordered" evidence="1">
    <location>
        <begin position="1"/>
        <end position="28"/>
    </location>
</feature>
<feature type="compositionally biased region" description="Polar residues" evidence="1">
    <location>
        <begin position="64"/>
        <end position="75"/>
    </location>
</feature>
<keyword evidence="2" id="KW-0472">Membrane</keyword>
<dbReference type="AlphaFoldDB" id="A0A9P4NRQ4"/>
<organism evidence="3 4">
    <name type="scientific">Tothia fuscella</name>
    <dbReference type="NCBI Taxonomy" id="1048955"/>
    <lineage>
        <taxon>Eukaryota</taxon>
        <taxon>Fungi</taxon>
        <taxon>Dikarya</taxon>
        <taxon>Ascomycota</taxon>
        <taxon>Pezizomycotina</taxon>
        <taxon>Dothideomycetes</taxon>
        <taxon>Pleosporomycetidae</taxon>
        <taxon>Venturiales</taxon>
        <taxon>Cylindrosympodiaceae</taxon>
        <taxon>Tothia</taxon>
    </lineage>
</organism>
<keyword evidence="4" id="KW-1185">Reference proteome</keyword>
<sequence length="104" mass="11358">MDSATPNPQPPTHGSHRHTTPTSTRLGAHNEKLPISIISAFEIPFNLITTLLICLLAAINQTSKPPETNKNSLIDNQIPPPTPPSIARPENGVLPVRTRRAYRP</sequence>
<gene>
    <name evidence="3" type="ORF">EJ08DRAFT_245127</name>
</gene>